<dbReference type="InterPro" id="IPR005299">
    <property type="entry name" value="MeTrfase_7"/>
</dbReference>
<evidence type="ECO:0000313" key="5">
    <source>
        <dbReference type="Proteomes" id="UP000324897"/>
    </source>
</evidence>
<feature type="non-terminal residue" evidence="4">
    <location>
        <position position="1"/>
    </location>
</feature>
<reference evidence="4 5" key="1">
    <citation type="journal article" date="2019" name="Sci. Rep.">
        <title>A high-quality genome of Eragrostis curvula grass provides insights into Poaceae evolution and supports new strategies to enhance forage quality.</title>
        <authorList>
            <person name="Carballo J."/>
            <person name="Santos B.A.C.M."/>
            <person name="Zappacosta D."/>
            <person name="Garbus I."/>
            <person name="Selva J.P."/>
            <person name="Gallo C.A."/>
            <person name="Diaz A."/>
            <person name="Albertini E."/>
            <person name="Caccamo M."/>
            <person name="Echenique V."/>
        </authorList>
    </citation>
    <scope>NUCLEOTIDE SEQUENCE [LARGE SCALE GENOMIC DNA]</scope>
    <source>
        <strain evidence="5">cv. Victoria</strain>
        <tissue evidence="4">Leaf</tissue>
    </source>
</reference>
<name>A0A5J9TJI2_9POAL</name>
<dbReference type="PANTHER" id="PTHR31009">
    <property type="entry name" value="S-ADENOSYL-L-METHIONINE:CARBOXYL METHYLTRANSFERASE FAMILY PROTEIN"/>
    <property type="match status" value="1"/>
</dbReference>
<organism evidence="4 5">
    <name type="scientific">Eragrostis curvula</name>
    <name type="common">weeping love grass</name>
    <dbReference type="NCBI Taxonomy" id="38414"/>
    <lineage>
        <taxon>Eukaryota</taxon>
        <taxon>Viridiplantae</taxon>
        <taxon>Streptophyta</taxon>
        <taxon>Embryophyta</taxon>
        <taxon>Tracheophyta</taxon>
        <taxon>Spermatophyta</taxon>
        <taxon>Magnoliopsida</taxon>
        <taxon>Liliopsida</taxon>
        <taxon>Poales</taxon>
        <taxon>Poaceae</taxon>
        <taxon>PACMAD clade</taxon>
        <taxon>Chloridoideae</taxon>
        <taxon>Eragrostideae</taxon>
        <taxon>Eragrostidinae</taxon>
        <taxon>Eragrostis</taxon>
    </lineage>
</organism>
<comment type="caution">
    <text evidence="4">The sequence shown here is derived from an EMBL/GenBank/DDBJ whole genome shotgun (WGS) entry which is preliminary data.</text>
</comment>
<dbReference type="GO" id="GO:0008168">
    <property type="term" value="F:methyltransferase activity"/>
    <property type="evidence" value="ECO:0007669"/>
    <property type="project" value="InterPro"/>
</dbReference>
<evidence type="ECO:0008006" key="6">
    <source>
        <dbReference type="Google" id="ProtNLM"/>
    </source>
</evidence>
<dbReference type="InterPro" id="IPR029063">
    <property type="entry name" value="SAM-dependent_MTases_sf"/>
</dbReference>
<dbReference type="AlphaFoldDB" id="A0A5J9TJI2"/>
<keyword evidence="2" id="KW-0479">Metal-binding</keyword>
<proteinExistence type="inferred from homology"/>
<dbReference type="SUPFAM" id="SSF53335">
    <property type="entry name" value="S-adenosyl-L-methionine-dependent methyltransferases"/>
    <property type="match status" value="1"/>
</dbReference>
<dbReference type="Gene3D" id="3.40.50.150">
    <property type="entry name" value="Vaccinia Virus protein VP39"/>
    <property type="match status" value="1"/>
</dbReference>
<evidence type="ECO:0000256" key="3">
    <source>
        <dbReference type="ARBA" id="ARBA00022842"/>
    </source>
</evidence>
<comment type="similarity">
    <text evidence="1">Belongs to the methyltransferase superfamily. Type-7 methyltransferase family. SABATH subfamily.</text>
</comment>
<keyword evidence="5" id="KW-1185">Reference proteome</keyword>
<evidence type="ECO:0000313" key="4">
    <source>
        <dbReference type="EMBL" id="TVU11530.1"/>
    </source>
</evidence>
<dbReference type="Gene3D" id="1.10.1200.270">
    <property type="entry name" value="Methyltransferase, alpha-helical capping domain"/>
    <property type="match status" value="1"/>
</dbReference>
<sequence length="325" mass="36591">MKPVIDEAIVSLLQSTGSFSSLAIADLGCSSGPNALANVSAAVDAVFRYSAQHELVPPEVCVLLNDLPDNDFNNIAKKLVEFQQRVETVSRVMTCIVPGSFYKRLFTSNSLHLVTASNSLHYLSEAPEDLKRNKIPLYYSDEGLTRARRPMLVQAYGRQFRKDFSNFLNLRAKELVPGGQMVVSMLATRASQCIQPWDILGLPLNDMASRGVISREMLDLFYVPSHAPCEKELRDIIEDDDTIKINKMQVHELMTGIDKDLITPKMVAYAIRAMFEPIMVQHFGPSGQVMDEFVRTLEHQLRPGSQEYETVIDRVFLCVFLTKRT</sequence>
<dbReference type="Gramene" id="TVU11530">
    <property type="protein sequence ID" value="TVU11530"/>
    <property type="gene ID" value="EJB05_45122"/>
</dbReference>
<gene>
    <name evidence="4" type="ORF">EJB05_45122</name>
</gene>
<keyword evidence="3" id="KW-0460">Magnesium</keyword>
<accession>A0A5J9TJI2</accession>
<dbReference type="Proteomes" id="UP000324897">
    <property type="component" value="Chromosome 3"/>
</dbReference>
<dbReference type="InterPro" id="IPR042086">
    <property type="entry name" value="MeTrfase_capping"/>
</dbReference>
<dbReference type="OrthoDB" id="649586at2759"/>
<evidence type="ECO:0000256" key="1">
    <source>
        <dbReference type="ARBA" id="ARBA00008908"/>
    </source>
</evidence>
<dbReference type="Pfam" id="PF03492">
    <property type="entry name" value="Methyltransf_7"/>
    <property type="match status" value="1"/>
</dbReference>
<dbReference type="EMBL" id="RWGY01000039">
    <property type="protein sequence ID" value="TVU11530.1"/>
    <property type="molecule type" value="Genomic_DNA"/>
</dbReference>
<protein>
    <recommendedName>
        <fullName evidence="6">Jasmonate O-methyltransferase</fullName>
    </recommendedName>
</protein>
<dbReference type="GO" id="GO:0046872">
    <property type="term" value="F:metal ion binding"/>
    <property type="evidence" value="ECO:0007669"/>
    <property type="project" value="UniProtKB-KW"/>
</dbReference>
<evidence type="ECO:0000256" key="2">
    <source>
        <dbReference type="ARBA" id="ARBA00022723"/>
    </source>
</evidence>